<keyword evidence="1" id="KW-0812">Transmembrane</keyword>
<dbReference type="OrthoDB" id="1270546at2"/>
<sequence length="188" mass="22478">MNKTITIFGKQIKLRRILFYSIFIVIFSIYSFVEKPFIKSIYLKSDIEYFANNHFWKIYLVIIIFFLLFGFFKIEKSKEAIGGFVLATIFFLIVGYVWLNHFITTQTLFLNQIKSVEKKKVVYQVFNHDKIISLSNKTNEEFIFDDSFTEKIDRKRKMNQQKSLSQLKHGDTINVFYDKGLFGFKYLN</sequence>
<dbReference type="AlphaFoldDB" id="A0A085Z4P3"/>
<feature type="transmembrane region" description="Helical" evidence="1">
    <location>
        <begin position="17"/>
        <end position="33"/>
    </location>
</feature>
<dbReference type="Proteomes" id="UP000028713">
    <property type="component" value="Unassembled WGS sequence"/>
</dbReference>
<evidence type="ECO:0000256" key="1">
    <source>
        <dbReference type="SAM" id="Phobius"/>
    </source>
</evidence>
<name>A0A085Z4P3_9FLAO</name>
<protein>
    <submittedName>
        <fullName evidence="2">Uncharacterized protein</fullName>
    </submittedName>
</protein>
<keyword evidence="3" id="KW-1185">Reference proteome</keyword>
<evidence type="ECO:0000313" key="3">
    <source>
        <dbReference type="Proteomes" id="UP000028713"/>
    </source>
</evidence>
<comment type="caution">
    <text evidence="2">The sequence shown here is derived from an EMBL/GenBank/DDBJ whole genome shotgun (WGS) entry which is preliminary data.</text>
</comment>
<organism evidence="2 3">
    <name type="scientific">Chryseobacterium formosense</name>
    <dbReference type="NCBI Taxonomy" id="236814"/>
    <lineage>
        <taxon>Bacteria</taxon>
        <taxon>Pseudomonadati</taxon>
        <taxon>Bacteroidota</taxon>
        <taxon>Flavobacteriia</taxon>
        <taxon>Flavobacteriales</taxon>
        <taxon>Weeksellaceae</taxon>
        <taxon>Chryseobacterium group</taxon>
        <taxon>Chryseobacterium</taxon>
    </lineage>
</organism>
<feature type="transmembrane region" description="Helical" evidence="1">
    <location>
        <begin position="53"/>
        <end position="72"/>
    </location>
</feature>
<accession>A0A085Z4P3</accession>
<keyword evidence="1" id="KW-1133">Transmembrane helix</keyword>
<dbReference type="eggNOG" id="ENOG5030YIA">
    <property type="taxonomic scope" value="Bacteria"/>
</dbReference>
<dbReference type="STRING" id="236814.IX39_01670"/>
<feature type="transmembrane region" description="Helical" evidence="1">
    <location>
        <begin position="79"/>
        <end position="99"/>
    </location>
</feature>
<proteinExistence type="predicted"/>
<dbReference type="RefSeq" id="WP_034672878.1">
    <property type="nucleotide sequence ID" value="NZ_FPAP01000002.1"/>
</dbReference>
<dbReference type="EMBL" id="JPRP01000001">
    <property type="protein sequence ID" value="KFE99406.1"/>
    <property type="molecule type" value="Genomic_DNA"/>
</dbReference>
<keyword evidence="1" id="KW-0472">Membrane</keyword>
<evidence type="ECO:0000313" key="2">
    <source>
        <dbReference type="EMBL" id="KFE99406.1"/>
    </source>
</evidence>
<gene>
    <name evidence="2" type="ORF">IX39_01670</name>
</gene>
<reference evidence="2 3" key="1">
    <citation type="submission" date="2014-07" db="EMBL/GenBank/DDBJ databases">
        <title>Genome of Chryseobacterium formosense LMG 24722.</title>
        <authorList>
            <person name="Pipes S.E."/>
            <person name="Stropko S.J."/>
            <person name="Newman J.D."/>
        </authorList>
    </citation>
    <scope>NUCLEOTIDE SEQUENCE [LARGE SCALE GENOMIC DNA]</scope>
    <source>
        <strain evidence="2 3">LMG 24722</strain>
    </source>
</reference>